<sequence>MRTNSLFGKVARLILGDKEATGSSGRGTDSDPGGYAGGIRRIIGHMDELASPNLLAGSVQFVGFADLKQRLGDKWQAVADRAATIAEAEIDSLIDPQDVYKPDGESGYLICFDSTDESYARVCAERISSAIEVRLLTELLDLEGPRAVKAFVSRVDIEPIRNATNPALALQNSLERIRADAETNSRRQSDMPNLLQVGALFQPIWSAQDYGHTSNRCLLDPIAGSAAAQHISEADETESLIEILARLDSVLFTKSVESLHDALKVLKRATIIVPVNYLTLNSAHADGFLKLGATLPPSYKKFVMLDIVGIPVTGETDALVRTVGLAHQITDAIILQASPQDRRIDSTLLKQIWGVSINIAEFELDETKLNRELMRFSRGAANKGLHSFAYGANTMGKAINAFESGIEYISGAAVHATVATPRPDSRFNPIFGESVTRLRKSGNSSSLRAHTRFAPRNPNSTLTLPGGRPVDCRILNVSASGAAIVTAQRPSPGTIVAIGSIPAEVIRVLETGIAVRFLEIQTPDTAGAALVTPLVDSALLETFQ</sequence>
<evidence type="ECO:0000313" key="2">
    <source>
        <dbReference type="EMBL" id="WDR04000.1"/>
    </source>
</evidence>
<feature type="domain" description="PilZ" evidence="1">
    <location>
        <begin position="448"/>
        <end position="524"/>
    </location>
</feature>
<dbReference type="RefSeq" id="WP_282220386.1">
    <property type="nucleotide sequence ID" value="NZ_CP118246.1"/>
</dbReference>
<protein>
    <submittedName>
        <fullName evidence="2">PilZ domain-containing protein</fullName>
    </submittedName>
</protein>
<proteinExistence type="predicted"/>
<name>A0ABY7YSH6_9HYPH</name>
<gene>
    <name evidence="2" type="ORF">PSQ19_08275</name>
</gene>
<evidence type="ECO:0000313" key="3">
    <source>
        <dbReference type="Proteomes" id="UP001220530"/>
    </source>
</evidence>
<dbReference type="SUPFAM" id="SSF141371">
    <property type="entry name" value="PilZ domain-like"/>
    <property type="match status" value="1"/>
</dbReference>
<dbReference type="Pfam" id="PF07238">
    <property type="entry name" value="PilZ"/>
    <property type="match status" value="1"/>
</dbReference>
<reference evidence="2 3" key="1">
    <citation type="submission" date="2023-02" db="EMBL/GenBank/DDBJ databases">
        <title>Devosia algicola sp. nov., isolated from the phycosphere of marine algae.</title>
        <authorList>
            <person name="Kim J.M."/>
            <person name="Lee J.K."/>
            <person name="Choi B.J."/>
            <person name="Bayburt H."/>
            <person name="Jeon C.O."/>
        </authorList>
    </citation>
    <scope>NUCLEOTIDE SEQUENCE [LARGE SCALE GENOMIC DNA]</scope>
    <source>
        <strain evidence="2 3">G20-9</strain>
    </source>
</reference>
<evidence type="ECO:0000259" key="1">
    <source>
        <dbReference type="Pfam" id="PF07238"/>
    </source>
</evidence>
<organism evidence="2 3">
    <name type="scientific">Devosia algicola</name>
    <dbReference type="NCBI Taxonomy" id="3026418"/>
    <lineage>
        <taxon>Bacteria</taxon>
        <taxon>Pseudomonadati</taxon>
        <taxon>Pseudomonadota</taxon>
        <taxon>Alphaproteobacteria</taxon>
        <taxon>Hyphomicrobiales</taxon>
        <taxon>Devosiaceae</taxon>
        <taxon>Devosia</taxon>
    </lineage>
</organism>
<dbReference type="InterPro" id="IPR009875">
    <property type="entry name" value="PilZ_domain"/>
</dbReference>
<dbReference type="Proteomes" id="UP001220530">
    <property type="component" value="Chromosome"/>
</dbReference>
<keyword evidence="3" id="KW-1185">Reference proteome</keyword>
<accession>A0ABY7YSH6</accession>
<dbReference type="EMBL" id="CP118246">
    <property type="protein sequence ID" value="WDR04000.1"/>
    <property type="molecule type" value="Genomic_DNA"/>
</dbReference>